<gene>
    <name evidence="1" type="ORF">RhiirA1_402833</name>
</gene>
<dbReference type="AlphaFoldDB" id="A0A2N0QWT3"/>
<name>A0A2N0QWT3_9GLOM</name>
<reference evidence="1 2" key="1">
    <citation type="submission" date="2017-10" db="EMBL/GenBank/DDBJ databases">
        <title>Extensive intraspecific genome diversity in a model arbuscular mycorrhizal fungus.</title>
        <authorList>
            <person name="Chen E.C.H."/>
            <person name="Morin E."/>
            <person name="Baudet D."/>
            <person name="Noel J."/>
            <person name="Ndikumana S."/>
            <person name="Charron P."/>
            <person name="St-Onge C."/>
            <person name="Giorgi J."/>
            <person name="Grigoriev I.V."/>
            <person name="Roux C."/>
            <person name="Martin F.M."/>
            <person name="Corradi N."/>
        </authorList>
    </citation>
    <scope>NUCLEOTIDE SEQUENCE [LARGE SCALE GENOMIC DNA]</scope>
    <source>
        <strain evidence="1 2">A1</strain>
    </source>
</reference>
<dbReference type="EMBL" id="LLXH01002557">
    <property type="protein sequence ID" value="PKC55509.1"/>
    <property type="molecule type" value="Genomic_DNA"/>
</dbReference>
<proteinExistence type="predicted"/>
<reference evidence="1 2" key="2">
    <citation type="submission" date="2017-10" db="EMBL/GenBank/DDBJ databases">
        <title>Genome analyses suggest a sexual origin of heterokaryosis in a supposedly ancient asexual fungus.</title>
        <authorList>
            <person name="Corradi N."/>
            <person name="Sedzielewska K."/>
            <person name="Noel J."/>
            <person name="Charron P."/>
            <person name="Farinelli L."/>
            <person name="Marton T."/>
            <person name="Kruger M."/>
            <person name="Pelin A."/>
            <person name="Brachmann A."/>
            <person name="Corradi N."/>
        </authorList>
    </citation>
    <scope>NUCLEOTIDE SEQUENCE [LARGE SCALE GENOMIC DNA]</scope>
    <source>
        <strain evidence="1 2">A1</strain>
    </source>
</reference>
<protein>
    <submittedName>
        <fullName evidence="1">Uncharacterized protein</fullName>
    </submittedName>
</protein>
<organism evidence="1 2">
    <name type="scientific">Rhizophagus irregularis</name>
    <dbReference type="NCBI Taxonomy" id="588596"/>
    <lineage>
        <taxon>Eukaryota</taxon>
        <taxon>Fungi</taxon>
        <taxon>Fungi incertae sedis</taxon>
        <taxon>Mucoromycota</taxon>
        <taxon>Glomeromycotina</taxon>
        <taxon>Glomeromycetes</taxon>
        <taxon>Glomerales</taxon>
        <taxon>Glomeraceae</taxon>
        <taxon>Rhizophagus</taxon>
    </lineage>
</organism>
<dbReference type="Proteomes" id="UP000232688">
    <property type="component" value="Unassembled WGS sequence"/>
</dbReference>
<evidence type="ECO:0000313" key="2">
    <source>
        <dbReference type="Proteomes" id="UP000232688"/>
    </source>
</evidence>
<sequence>MVIDKESSILRMGAKLWLNSIIEDEGIYDLLNNFIENDFINFIDKEIILQVGGIIQKGSDLCLDGFFGIELFPKNSNIEKFSIEGKIVKIKNERKLYALGIIIALTIIPENTKNGKITEMMKEVKLPALKKELIRNKHSIEEVVIKYHNIIIDKYTLRRKTWGIKNDKCPRCILEIKYWDHIWSCEKNGPNNKENVLFRESVEEFSRVKYNVFREVTRGIINEKWLKICTKASFKAILRDIFDLYMVKLQKCIWEERCNETIEIEKQMGLFKELKRKKRIDTNDSADDDDDISNNKNYNNKNDKKKIKKIKNIIKIDLENSVKEDVFCLGSSNRHRIVIKFQDRNVEEEKRKNSDDVA</sequence>
<evidence type="ECO:0000313" key="1">
    <source>
        <dbReference type="EMBL" id="PKC55509.1"/>
    </source>
</evidence>
<comment type="caution">
    <text evidence="1">The sequence shown here is derived from an EMBL/GenBank/DDBJ whole genome shotgun (WGS) entry which is preliminary data.</text>
</comment>
<dbReference type="VEuPathDB" id="FungiDB:RhiirA1_402833"/>
<accession>A0A2N0QWT3</accession>